<keyword evidence="8" id="KW-1185">Reference proteome</keyword>
<comment type="similarity">
    <text evidence="1 4">Belongs to the short-chain dehydrogenases/reductases (SDR) family.</text>
</comment>
<protein>
    <submittedName>
        <fullName evidence="7">NADPH-dependent 1-acyldihydroxyacetone phosphate reductase</fullName>
    </submittedName>
</protein>
<name>A0A1Q5U0Q6_9EURO</name>
<dbReference type="InterPro" id="IPR020904">
    <property type="entry name" value="Sc_DH/Rdtase_CS"/>
</dbReference>
<gene>
    <name evidence="7" type="ORF">PENSUB_6534</name>
</gene>
<dbReference type="CDD" id="cd05374">
    <property type="entry name" value="17beta-HSD-like_SDR_c"/>
    <property type="match status" value="1"/>
</dbReference>
<dbReference type="OrthoDB" id="2102561at2759"/>
<dbReference type="GO" id="GO:0004806">
    <property type="term" value="F:triacylglycerol lipase activity"/>
    <property type="evidence" value="ECO:0007669"/>
    <property type="project" value="TreeGrafter"/>
</dbReference>
<dbReference type="Gene3D" id="3.40.50.720">
    <property type="entry name" value="NAD(P)-binding Rossmann-like Domain"/>
    <property type="match status" value="1"/>
</dbReference>
<dbReference type="GO" id="GO:0005811">
    <property type="term" value="C:lipid droplet"/>
    <property type="evidence" value="ECO:0007669"/>
    <property type="project" value="TreeGrafter"/>
</dbReference>
<dbReference type="GO" id="GO:0000140">
    <property type="term" value="F:acylglycerone-phosphate reductase (NADP+) activity"/>
    <property type="evidence" value="ECO:0007669"/>
    <property type="project" value="TreeGrafter"/>
</dbReference>
<keyword evidence="3" id="KW-0560">Oxidoreductase</keyword>
<dbReference type="Pfam" id="PF00106">
    <property type="entry name" value="adh_short"/>
    <property type="match status" value="1"/>
</dbReference>
<dbReference type="PRINTS" id="PR00081">
    <property type="entry name" value="GDHRDH"/>
</dbReference>
<evidence type="ECO:0000256" key="5">
    <source>
        <dbReference type="SAM" id="MobiDB-lite"/>
    </source>
</evidence>
<accession>A0A1Q5U0Q6</accession>
<comment type="caution">
    <text evidence="7">The sequence shown here is derived from an EMBL/GenBank/DDBJ whole genome shotgun (WGS) entry which is preliminary data.</text>
</comment>
<evidence type="ECO:0000313" key="8">
    <source>
        <dbReference type="Proteomes" id="UP000186955"/>
    </source>
</evidence>
<keyword evidence="2" id="KW-0521">NADP</keyword>
<dbReference type="EMBL" id="MNBE01000601">
    <property type="protein sequence ID" value="OKP06048.1"/>
    <property type="molecule type" value="Genomic_DNA"/>
</dbReference>
<reference evidence="7 8" key="1">
    <citation type="submission" date="2016-10" db="EMBL/GenBank/DDBJ databases">
        <title>Genome sequence of the ascomycete fungus Penicillium subrubescens.</title>
        <authorList>
            <person name="De Vries R.P."/>
            <person name="Peng M."/>
            <person name="Dilokpimol A."/>
            <person name="Hilden K."/>
            <person name="Makela M.R."/>
            <person name="Grigoriev I."/>
            <person name="Riley R."/>
            <person name="Granchi Z."/>
        </authorList>
    </citation>
    <scope>NUCLEOTIDE SEQUENCE [LARGE SCALE GENOMIC DNA]</scope>
    <source>
        <strain evidence="7 8">CBS 132785</strain>
    </source>
</reference>
<dbReference type="PRINTS" id="PR00080">
    <property type="entry name" value="SDRFAMILY"/>
</dbReference>
<dbReference type="GO" id="GO:0006654">
    <property type="term" value="P:phosphatidic acid biosynthetic process"/>
    <property type="evidence" value="ECO:0007669"/>
    <property type="project" value="TreeGrafter"/>
</dbReference>
<sequence length="305" mass="34146">MVQQTSFALITGCRSGIGTQLAICFAARGVTVLATARCVDHLQELTSQYKNIEAFPLELGDAGSIERLRDAVAIRTGGHLDFLVNNAGTHYAATAMDLELEEAVKVFQVNVFSVMRLCQLFIPLLRRSHRGRIVQIGSVTRDVPVVWQCAYNASKAALSQYTKTLRLELAPFNIDVIEIVTGFVRSNILHHGLVAPEGSFYLPIKEIIETMKYQGNKNGMETGTYARSVVEKLMSKRTHSEIWEGNMAWTIRFLVGFLPLWLLNWLYYRKFQLGRLRCAQKQRKGSATAHSTPDPDSRAKFSGFG</sequence>
<dbReference type="GO" id="GO:0019433">
    <property type="term" value="P:triglyceride catabolic process"/>
    <property type="evidence" value="ECO:0007669"/>
    <property type="project" value="TreeGrafter"/>
</dbReference>
<proteinExistence type="inferred from homology"/>
<dbReference type="STRING" id="1316194.A0A1Q5U0Q6"/>
<keyword evidence="6" id="KW-0472">Membrane</keyword>
<organism evidence="7 8">
    <name type="scientific">Penicillium subrubescens</name>
    <dbReference type="NCBI Taxonomy" id="1316194"/>
    <lineage>
        <taxon>Eukaryota</taxon>
        <taxon>Fungi</taxon>
        <taxon>Dikarya</taxon>
        <taxon>Ascomycota</taxon>
        <taxon>Pezizomycotina</taxon>
        <taxon>Eurotiomycetes</taxon>
        <taxon>Eurotiomycetidae</taxon>
        <taxon>Eurotiales</taxon>
        <taxon>Aspergillaceae</taxon>
        <taxon>Penicillium</taxon>
    </lineage>
</organism>
<feature type="transmembrane region" description="Helical" evidence="6">
    <location>
        <begin position="247"/>
        <end position="267"/>
    </location>
</feature>
<evidence type="ECO:0000256" key="4">
    <source>
        <dbReference type="RuleBase" id="RU000363"/>
    </source>
</evidence>
<evidence type="ECO:0000256" key="3">
    <source>
        <dbReference type="ARBA" id="ARBA00023002"/>
    </source>
</evidence>
<dbReference type="AlphaFoldDB" id="A0A1Q5U0Q6"/>
<dbReference type="InterPro" id="IPR036291">
    <property type="entry name" value="NAD(P)-bd_dom_sf"/>
</dbReference>
<evidence type="ECO:0000256" key="2">
    <source>
        <dbReference type="ARBA" id="ARBA00022857"/>
    </source>
</evidence>
<keyword evidence="6" id="KW-1133">Transmembrane helix</keyword>
<dbReference type="PANTHER" id="PTHR44169:SF15">
    <property type="entry name" value="CHAIN DEHYDROGENASE_REDUCTASE (AYR1), PUTATIVE (AFU_ORTHOLOGUE AFUA_4G04530)-RELATED"/>
    <property type="match status" value="1"/>
</dbReference>
<keyword evidence="6" id="KW-0812">Transmembrane</keyword>
<dbReference type="Proteomes" id="UP000186955">
    <property type="component" value="Unassembled WGS sequence"/>
</dbReference>
<dbReference type="PROSITE" id="PS00061">
    <property type="entry name" value="ADH_SHORT"/>
    <property type="match status" value="1"/>
</dbReference>
<dbReference type="GO" id="GO:0005783">
    <property type="term" value="C:endoplasmic reticulum"/>
    <property type="evidence" value="ECO:0007669"/>
    <property type="project" value="TreeGrafter"/>
</dbReference>
<feature type="region of interest" description="Disordered" evidence="5">
    <location>
        <begin position="284"/>
        <end position="305"/>
    </location>
</feature>
<dbReference type="InterPro" id="IPR002347">
    <property type="entry name" value="SDR_fam"/>
</dbReference>
<evidence type="ECO:0000256" key="6">
    <source>
        <dbReference type="SAM" id="Phobius"/>
    </source>
</evidence>
<evidence type="ECO:0000256" key="1">
    <source>
        <dbReference type="ARBA" id="ARBA00006484"/>
    </source>
</evidence>
<dbReference type="SUPFAM" id="SSF51735">
    <property type="entry name" value="NAD(P)-binding Rossmann-fold domains"/>
    <property type="match status" value="1"/>
</dbReference>
<dbReference type="PANTHER" id="PTHR44169">
    <property type="entry name" value="NADPH-DEPENDENT 1-ACYLDIHYDROXYACETONE PHOSPHATE REDUCTASE"/>
    <property type="match status" value="1"/>
</dbReference>
<evidence type="ECO:0000313" key="7">
    <source>
        <dbReference type="EMBL" id="OKP06048.1"/>
    </source>
</evidence>